<name>A0A5N6SAD1_ASPPS</name>
<evidence type="ECO:0000256" key="1">
    <source>
        <dbReference type="SAM" id="Coils"/>
    </source>
</evidence>
<feature type="region of interest" description="Disordered" evidence="2">
    <location>
        <begin position="1"/>
        <end position="40"/>
    </location>
</feature>
<feature type="coiled-coil region" evidence="1">
    <location>
        <begin position="131"/>
        <end position="190"/>
    </location>
</feature>
<organism evidence="3 4">
    <name type="scientific">Aspergillus pseudotamarii</name>
    <dbReference type="NCBI Taxonomy" id="132259"/>
    <lineage>
        <taxon>Eukaryota</taxon>
        <taxon>Fungi</taxon>
        <taxon>Dikarya</taxon>
        <taxon>Ascomycota</taxon>
        <taxon>Pezizomycotina</taxon>
        <taxon>Eurotiomycetes</taxon>
        <taxon>Eurotiomycetidae</taxon>
        <taxon>Eurotiales</taxon>
        <taxon>Aspergillaceae</taxon>
        <taxon>Aspergillus</taxon>
        <taxon>Aspergillus subgen. Circumdati</taxon>
    </lineage>
</organism>
<dbReference type="AlphaFoldDB" id="A0A5N6SAD1"/>
<proteinExistence type="predicted"/>
<keyword evidence="1" id="KW-0175">Coiled coil</keyword>
<evidence type="ECO:0000313" key="4">
    <source>
        <dbReference type="Proteomes" id="UP000325672"/>
    </source>
</evidence>
<gene>
    <name evidence="3" type="ORF">BDV38DRAFT_275739</name>
</gene>
<accession>A0A5N6SAD1</accession>
<reference evidence="3 4" key="1">
    <citation type="submission" date="2019-04" db="EMBL/GenBank/DDBJ databases">
        <title>Friends and foes A comparative genomics study of 23 Aspergillus species from section Flavi.</title>
        <authorList>
            <consortium name="DOE Joint Genome Institute"/>
            <person name="Kjaerbolling I."/>
            <person name="Vesth T."/>
            <person name="Frisvad J.C."/>
            <person name="Nybo J.L."/>
            <person name="Theobald S."/>
            <person name="Kildgaard S."/>
            <person name="Isbrandt T."/>
            <person name="Kuo A."/>
            <person name="Sato A."/>
            <person name="Lyhne E.K."/>
            <person name="Kogle M.E."/>
            <person name="Wiebenga A."/>
            <person name="Kun R.S."/>
            <person name="Lubbers R.J."/>
            <person name="Makela M.R."/>
            <person name="Barry K."/>
            <person name="Chovatia M."/>
            <person name="Clum A."/>
            <person name="Daum C."/>
            <person name="Haridas S."/>
            <person name="He G."/>
            <person name="LaButti K."/>
            <person name="Lipzen A."/>
            <person name="Mondo S."/>
            <person name="Riley R."/>
            <person name="Salamov A."/>
            <person name="Simmons B.A."/>
            <person name="Magnuson J.K."/>
            <person name="Henrissat B."/>
            <person name="Mortensen U.H."/>
            <person name="Larsen T.O."/>
            <person name="Devries R.P."/>
            <person name="Grigoriev I.V."/>
            <person name="Machida M."/>
            <person name="Baker S.E."/>
            <person name="Andersen M.R."/>
        </authorList>
    </citation>
    <scope>NUCLEOTIDE SEQUENCE [LARGE SCALE GENOMIC DNA]</scope>
    <source>
        <strain evidence="3 4">CBS 117625</strain>
    </source>
</reference>
<evidence type="ECO:0000256" key="2">
    <source>
        <dbReference type="SAM" id="MobiDB-lite"/>
    </source>
</evidence>
<dbReference type="GeneID" id="43642287"/>
<feature type="region of interest" description="Disordered" evidence="2">
    <location>
        <begin position="266"/>
        <end position="299"/>
    </location>
</feature>
<dbReference type="Proteomes" id="UP000325672">
    <property type="component" value="Unassembled WGS sequence"/>
</dbReference>
<dbReference type="EMBL" id="ML743652">
    <property type="protein sequence ID" value="KAE8131662.1"/>
    <property type="molecule type" value="Genomic_DNA"/>
</dbReference>
<protein>
    <submittedName>
        <fullName evidence="3">Uncharacterized protein</fullName>
    </submittedName>
</protein>
<dbReference type="OrthoDB" id="4448936at2759"/>
<keyword evidence="4" id="KW-1185">Reference proteome</keyword>
<feature type="compositionally biased region" description="Basic and acidic residues" evidence="2">
    <location>
        <begin position="284"/>
        <end position="299"/>
    </location>
</feature>
<dbReference type="RefSeq" id="XP_031907725.1">
    <property type="nucleotide sequence ID" value="XM_032058077.1"/>
</dbReference>
<feature type="compositionally biased region" description="Basic and acidic residues" evidence="2">
    <location>
        <begin position="19"/>
        <end position="28"/>
    </location>
</feature>
<sequence length="299" mass="33651">MESSPCPAHLDQVSPPHSLPEHTWETDMSRPTSPSDVHEDVTPLPQRLAKLAHMVSENANVSSEDTTTAHHCLNTLEALLDPRPKLTQEVVKCRPTRSCPEISHPVASAASCSAPMEYRASSAFAPSRSQLMALLNEVTALNADLNQRRKESSQIYDILRRESQGLSRRISELENVVHELETDIMEGSAEREALHGTVRGLEAWVNGWQSEPKPGTSRQNKTKRWIRRKPEERYETDAEALVEGITAWMRGWKDVEEGFRLPDLRLNAAESDSGVRKPRPRICRRTDAKPKTKEDSDIP</sequence>
<evidence type="ECO:0000313" key="3">
    <source>
        <dbReference type="EMBL" id="KAE8131662.1"/>
    </source>
</evidence>